<keyword evidence="12" id="KW-1133">Transmembrane helix</keyword>
<name>A0AAD5CSC5_AMBAR</name>
<evidence type="ECO:0000256" key="2">
    <source>
        <dbReference type="ARBA" id="ARBA00012513"/>
    </source>
</evidence>
<dbReference type="Gene3D" id="2.60.120.430">
    <property type="entry name" value="Galactose-binding lectin"/>
    <property type="match status" value="1"/>
</dbReference>
<dbReference type="EC" id="2.7.11.1" evidence="2"/>
<keyword evidence="5" id="KW-0732">Signal</keyword>
<sequence>GNLVYQDFDIKRAAEGASFRPVSGQTTVQVTDNYLEIHLFWSGKGTCCVPVQGTFGPLISAISVNPNFRPSVSNIPPSANKNRKNRSGLIVGIVVPIAVVSFLSLLALYIFRQRRKKHDTTDNYE</sequence>
<dbReference type="PANTHER" id="PTHR48006:SF62">
    <property type="entry name" value="LEUCINE-RICH REPEAT TRANSMEMBRANE PROTEIN KINASE"/>
    <property type="match status" value="1"/>
</dbReference>
<accession>A0AAD5CSC5</accession>
<comment type="catalytic activity">
    <reaction evidence="10">
        <text>L-threonyl-[protein] + ATP = O-phospho-L-threonyl-[protein] + ADP + H(+)</text>
        <dbReference type="Rhea" id="RHEA:46608"/>
        <dbReference type="Rhea" id="RHEA-COMP:11060"/>
        <dbReference type="Rhea" id="RHEA-COMP:11605"/>
        <dbReference type="ChEBI" id="CHEBI:15378"/>
        <dbReference type="ChEBI" id="CHEBI:30013"/>
        <dbReference type="ChEBI" id="CHEBI:30616"/>
        <dbReference type="ChEBI" id="CHEBI:61977"/>
        <dbReference type="ChEBI" id="CHEBI:456216"/>
        <dbReference type="EC" id="2.7.11.1"/>
    </reaction>
</comment>
<feature type="non-terminal residue" evidence="14">
    <location>
        <position position="1"/>
    </location>
</feature>
<evidence type="ECO:0000256" key="7">
    <source>
        <dbReference type="ARBA" id="ARBA00022840"/>
    </source>
</evidence>
<keyword evidence="8" id="KW-0675">Receptor</keyword>
<evidence type="ECO:0000256" key="8">
    <source>
        <dbReference type="ARBA" id="ARBA00023170"/>
    </source>
</evidence>
<keyword evidence="6" id="KW-0547">Nucleotide-binding</keyword>
<dbReference type="InterPro" id="IPR021720">
    <property type="entry name" value="Malectin_dom"/>
</dbReference>
<evidence type="ECO:0000256" key="4">
    <source>
        <dbReference type="ARBA" id="ARBA00022679"/>
    </source>
</evidence>
<gene>
    <name evidence="14" type="ORF">M8C21_022207</name>
</gene>
<evidence type="ECO:0000256" key="5">
    <source>
        <dbReference type="ARBA" id="ARBA00022729"/>
    </source>
</evidence>
<organism evidence="14 15">
    <name type="scientific">Ambrosia artemisiifolia</name>
    <name type="common">Common ragweed</name>
    <dbReference type="NCBI Taxonomy" id="4212"/>
    <lineage>
        <taxon>Eukaryota</taxon>
        <taxon>Viridiplantae</taxon>
        <taxon>Streptophyta</taxon>
        <taxon>Embryophyta</taxon>
        <taxon>Tracheophyta</taxon>
        <taxon>Spermatophyta</taxon>
        <taxon>Magnoliopsida</taxon>
        <taxon>eudicotyledons</taxon>
        <taxon>Gunneridae</taxon>
        <taxon>Pentapetalae</taxon>
        <taxon>asterids</taxon>
        <taxon>campanulids</taxon>
        <taxon>Asterales</taxon>
        <taxon>Asteraceae</taxon>
        <taxon>Asteroideae</taxon>
        <taxon>Heliantheae alliance</taxon>
        <taxon>Heliantheae</taxon>
        <taxon>Ambrosia</taxon>
    </lineage>
</organism>
<keyword evidence="15" id="KW-1185">Reference proteome</keyword>
<dbReference type="GO" id="GO:0004674">
    <property type="term" value="F:protein serine/threonine kinase activity"/>
    <property type="evidence" value="ECO:0007669"/>
    <property type="project" value="UniProtKB-EC"/>
</dbReference>
<evidence type="ECO:0000256" key="9">
    <source>
        <dbReference type="ARBA" id="ARBA00023180"/>
    </source>
</evidence>
<evidence type="ECO:0000256" key="1">
    <source>
        <dbReference type="ARBA" id="ARBA00004479"/>
    </source>
</evidence>
<keyword evidence="9" id="KW-0325">Glycoprotein</keyword>
<dbReference type="GO" id="GO:0005524">
    <property type="term" value="F:ATP binding"/>
    <property type="evidence" value="ECO:0007669"/>
    <property type="project" value="UniProtKB-KW"/>
</dbReference>
<evidence type="ECO:0000256" key="10">
    <source>
        <dbReference type="ARBA" id="ARBA00047899"/>
    </source>
</evidence>
<evidence type="ECO:0000313" key="15">
    <source>
        <dbReference type="Proteomes" id="UP001206925"/>
    </source>
</evidence>
<dbReference type="AlphaFoldDB" id="A0AAD5CSC5"/>
<dbReference type="Pfam" id="PF11721">
    <property type="entry name" value="Malectin"/>
    <property type="match status" value="1"/>
</dbReference>
<keyword evidence="7" id="KW-0067">ATP-binding</keyword>
<evidence type="ECO:0000256" key="3">
    <source>
        <dbReference type="ARBA" id="ARBA00022553"/>
    </source>
</evidence>
<dbReference type="GO" id="GO:0005886">
    <property type="term" value="C:plasma membrane"/>
    <property type="evidence" value="ECO:0007669"/>
    <property type="project" value="TreeGrafter"/>
</dbReference>
<dbReference type="InterPro" id="IPR051824">
    <property type="entry name" value="LRR_Rcpt-Like_S/T_Kinase"/>
</dbReference>
<dbReference type="Proteomes" id="UP001206925">
    <property type="component" value="Unassembled WGS sequence"/>
</dbReference>
<evidence type="ECO:0000256" key="11">
    <source>
        <dbReference type="ARBA" id="ARBA00048679"/>
    </source>
</evidence>
<comment type="caution">
    <text evidence="14">The sequence shown here is derived from an EMBL/GenBank/DDBJ whole genome shotgun (WGS) entry which is preliminary data.</text>
</comment>
<evidence type="ECO:0000259" key="13">
    <source>
        <dbReference type="Pfam" id="PF11721"/>
    </source>
</evidence>
<feature type="domain" description="Malectin" evidence="13">
    <location>
        <begin position="1"/>
        <end position="62"/>
    </location>
</feature>
<feature type="transmembrane region" description="Helical" evidence="12">
    <location>
        <begin position="89"/>
        <end position="111"/>
    </location>
</feature>
<keyword evidence="3" id="KW-0597">Phosphoprotein</keyword>
<dbReference type="PANTHER" id="PTHR48006">
    <property type="entry name" value="LEUCINE-RICH REPEAT-CONTAINING PROTEIN DDB_G0281931-RELATED"/>
    <property type="match status" value="1"/>
</dbReference>
<keyword evidence="12" id="KW-0472">Membrane</keyword>
<evidence type="ECO:0000313" key="14">
    <source>
        <dbReference type="EMBL" id="KAI7745730.1"/>
    </source>
</evidence>
<keyword evidence="12" id="KW-0812">Transmembrane</keyword>
<evidence type="ECO:0000256" key="6">
    <source>
        <dbReference type="ARBA" id="ARBA00022741"/>
    </source>
</evidence>
<comment type="catalytic activity">
    <reaction evidence="11">
        <text>L-seryl-[protein] + ATP = O-phospho-L-seryl-[protein] + ADP + H(+)</text>
        <dbReference type="Rhea" id="RHEA:17989"/>
        <dbReference type="Rhea" id="RHEA-COMP:9863"/>
        <dbReference type="Rhea" id="RHEA-COMP:11604"/>
        <dbReference type="ChEBI" id="CHEBI:15378"/>
        <dbReference type="ChEBI" id="CHEBI:29999"/>
        <dbReference type="ChEBI" id="CHEBI:30616"/>
        <dbReference type="ChEBI" id="CHEBI:83421"/>
        <dbReference type="ChEBI" id="CHEBI:456216"/>
        <dbReference type="EC" id="2.7.11.1"/>
    </reaction>
</comment>
<comment type="subcellular location">
    <subcellularLocation>
        <location evidence="1">Membrane</location>
        <topology evidence="1">Single-pass type I membrane protein</topology>
    </subcellularLocation>
</comment>
<keyword evidence="4" id="KW-0808">Transferase</keyword>
<proteinExistence type="predicted"/>
<reference evidence="14" key="1">
    <citation type="submission" date="2022-06" db="EMBL/GenBank/DDBJ databases">
        <title>Uncovering the hologenomic basis of an extraordinary plant invasion.</title>
        <authorList>
            <person name="Bieker V.C."/>
            <person name="Martin M.D."/>
            <person name="Gilbert T."/>
            <person name="Hodgins K."/>
            <person name="Battlay P."/>
            <person name="Petersen B."/>
            <person name="Wilson J."/>
        </authorList>
    </citation>
    <scope>NUCLEOTIDE SEQUENCE</scope>
    <source>
        <strain evidence="14">AA19_3_7</strain>
        <tissue evidence="14">Leaf</tissue>
    </source>
</reference>
<evidence type="ECO:0000256" key="12">
    <source>
        <dbReference type="SAM" id="Phobius"/>
    </source>
</evidence>
<dbReference type="EMBL" id="JAMZMK010007154">
    <property type="protein sequence ID" value="KAI7745730.1"/>
    <property type="molecule type" value="Genomic_DNA"/>
</dbReference>
<protein>
    <recommendedName>
        <fullName evidence="2">non-specific serine/threonine protein kinase</fullName>
        <ecNumber evidence="2">2.7.11.1</ecNumber>
    </recommendedName>
</protein>
<feature type="non-terminal residue" evidence="14">
    <location>
        <position position="125"/>
    </location>
</feature>